<name>A0ACC2PT90_9HYME</name>
<accession>A0ACC2PT90</accession>
<keyword evidence="2" id="KW-1185">Reference proteome</keyword>
<reference evidence="1" key="1">
    <citation type="submission" date="2023-04" db="EMBL/GenBank/DDBJ databases">
        <title>A chromosome-level genome assembly of the parasitoid wasp Eretmocerus hayati.</title>
        <authorList>
            <person name="Zhong Y."/>
            <person name="Liu S."/>
            <person name="Liu Y."/>
        </authorList>
    </citation>
    <scope>NUCLEOTIDE SEQUENCE</scope>
    <source>
        <strain evidence="1">ZJU_SS_LIU_2023</strain>
    </source>
</reference>
<protein>
    <submittedName>
        <fullName evidence="1">Uncharacterized protein</fullName>
    </submittedName>
</protein>
<dbReference type="Proteomes" id="UP001239111">
    <property type="component" value="Chromosome 1"/>
</dbReference>
<comment type="caution">
    <text evidence="1">The sequence shown here is derived from an EMBL/GenBank/DDBJ whole genome shotgun (WGS) entry which is preliminary data.</text>
</comment>
<gene>
    <name evidence="1" type="ORF">QAD02_022122</name>
</gene>
<evidence type="ECO:0000313" key="2">
    <source>
        <dbReference type="Proteomes" id="UP001239111"/>
    </source>
</evidence>
<evidence type="ECO:0000313" key="1">
    <source>
        <dbReference type="EMBL" id="KAJ8686328.1"/>
    </source>
</evidence>
<proteinExistence type="predicted"/>
<dbReference type="EMBL" id="CM056741">
    <property type="protein sequence ID" value="KAJ8686328.1"/>
    <property type="molecule type" value="Genomic_DNA"/>
</dbReference>
<sequence length="330" mass="38081">MQQTIFSTWFMNSSGSAQYTQPEKKGIEWLRGKRKFRPFKNASIPTEVHFDASLRKIVQIDPELQIMLSTHWLTLTWYDETLKWSPEDAGGMTNMVIQDSDVWRPKIDLHNEISSSGSASDSNREKMDLVVSHHGEVKLFLRETFRTSCPVTMTWFPFDTQSCSMIWGPRVHHKEQIQLKILKDGVDLSNYQVNGEFELVGSHKELQSRLHSCCPFEYHDITYNFELRRRPLKPCLIYMMPVVLAAGISITSCFMPPKSTARIRADLTSIFIMVMHFGVAGKSIPFTGSLPYIWIFNVVLCIGSLVSLLYSVFILRKRSEDGSWRRNKNL</sequence>
<organism evidence="1 2">
    <name type="scientific">Eretmocerus hayati</name>
    <dbReference type="NCBI Taxonomy" id="131215"/>
    <lineage>
        <taxon>Eukaryota</taxon>
        <taxon>Metazoa</taxon>
        <taxon>Ecdysozoa</taxon>
        <taxon>Arthropoda</taxon>
        <taxon>Hexapoda</taxon>
        <taxon>Insecta</taxon>
        <taxon>Pterygota</taxon>
        <taxon>Neoptera</taxon>
        <taxon>Endopterygota</taxon>
        <taxon>Hymenoptera</taxon>
        <taxon>Apocrita</taxon>
        <taxon>Proctotrupomorpha</taxon>
        <taxon>Chalcidoidea</taxon>
        <taxon>Aphelinidae</taxon>
        <taxon>Aphelininae</taxon>
        <taxon>Eretmocerus</taxon>
    </lineage>
</organism>